<organism evidence="1 2">
    <name type="scientific">Streptomyces canarius</name>
    <dbReference type="NCBI Taxonomy" id="285453"/>
    <lineage>
        <taxon>Bacteria</taxon>
        <taxon>Bacillati</taxon>
        <taxon>Actinomycetota</taxon>
        <taxon>Actinomycetes</taxon>
        <taxon>Kitasatosporales</taxon>
        <taxon>Streptomycetaceae</taxon>
        <taxon>Streptomyces</taxon>
    </lineage>
</organism>
<reference evidence="2" key="1">
    <citation type="journal article" date="2019" name="Int. J. Syst. Evol. Microbiol.">
        <title>The Global Catalogue of Microorganisms (GCM) 10K type strain sequencing project: providing services to taxonomists for standard genome sequencing and annotation.</title>
        <authorList>
            <consortium name="The Broad Institute Genomics Platform"/>
            <consortium name="The Broad Institute Genome Sequencing Center for Infectious Disease"/>
            <person name="Wu L."/>
            <person name="Ma J."/>
        </authorList>
    </citation>
    <scope>NUCLEOTIDE SEQUENCE [LARGE SCALE GENOMIC DNA]</scope>
    <source>
        <strain evidence="2">JCM 4733</strain>
    </source>
</reference>
<keyword evidence="2" id="KW-1185">Reference proteome</keyword>
<evidence type="ECO:0000313" key="2">
    <source>
        <dbReference type="Proteomes" id="UP000653644"/>
    </source>
</evidence>
<protein>
    <submittedName>
        <fullName evidence="1">Uncharacterized protein</fullName>
    </submittedName>
</protein>
<comment type="caution">
    <text evidence="1">The sequence shown here is derived from an EMBL/GenBank/DDBJ whole genome shotgun (WGS) entry which is preliminary data.</text>
</comment>
<proteinExistence type="predicted"/>
<gene>
    <name evidence="1" type="ORF">GCM10010345_81380</name>
</gene>
<dbReference type="RefSeq" id="WP_189894288.1">
    <property type="nucleotide sequence ID" value="NZ_BMVN01000053.1"/>
</dbReference>
<accession>A0ABQ3DDS1</accession>
<dbReference type="EMBL" id="BMVN01000053">
    <property type="protein sequence ID" value="GHA65102.1"/>
    <property type="molecule type" value="Genomic_DNA"/>
</dbReference>
<sequence length="223" mass="23908">MTAHDVARALPGIEELRDHCRGLAVLDAVLSPERDARFYSFDAHWSEGVQLASMRDGMGSGFAIVFSDEGAYVGGFDHASPMSPWARTDAPAVWPGVLDTVPEVFRRYVTEPALRDETGVPAVTCCLWQRAADPGWRTGVIVFPEQADGDPDGAEVLFELLVDRSPDAYAQWASEHYETPVDVAAVRHVLAGGPVTPEIVAALNPDADPVGLAGDFARIGPPA</sequence>
<name>A0ABQ3DDS1_9ACTN</name>
<dbReference type="Proteomes" id="UP000653644">
    <property type="component" value="Unassembled WGS sequence"/>
</dbReference>
<evidence type="ECO:0000313" key="1">
    <source>
        <dbReference type="EMBL" id="GHA65102.1"/>
    </source>
</evidence>